<evidence type="ECO:0000313" key="1">
    <source>
        <dbReference type="EMBL" id="KAJ9660170.1"/>
    </source>
</evidence>
<protein>
    <submittedName>
        <fullName evidence="1">Mannosyltransferase</fullName>
        <ecNumber evidence="1">2.4.1.142</ecNumber>
    </submittedName>
</protein>
<gene>
    <name evidence="1" type="primary">ALG1</name>
    <name evidence="1" type="ORF">H2198_002676</name>
</gene>
<dbReference type="EMBL" id="JAPDRQ010000033">
    <property type="protein sequence ID" value="KAJ9660170.1"/>
    <property type="molecule type" value="Genomic_DNA"/>
</dbReference>
<reference evidence="1" key="1">
    <citation type="submission" date="2022-10" db="EMBL/GenBank/DDBJ databases">
        <title>Culturing micro-colonial fungi from biological soil crusts in the Mojave desert and describing Neophaeococcomyces mojavensis, and introducing the new genera and species Taxawa tesnikishii.</title>
        <authorList>
            <person name="Kurbessoian T."/>
            <person name="Stajich J.E."/>
        </authorList>
    </citation>
    <scope>NUCLEOTIDE SEQUENCE</scope>
    <source>
        <strain evidence="1">JES_112</strain>
    </source>
</reference>
<keyword evidence="1" id="KW-0808">Transferase</keyword>
<organism evidence="1 2">
    <name type="scientific">Neophaeococcomyces mojaviensis</name>
    <dbReference type="NCBI Taxonomy" id="3383035"/>
    <lineage>
        <taxon>Eukaryota</taxon>
        <taxon>Fungi</taxon>
        <taxon>Dikarya</taxon>
        <taxon>Ascomycota</taxon>
        <taxon>Pezizomycotina</taxon>
        <taxon>Eurotiomycetes</taxon>
        <taxon>Chaetothyriomycetidae</taxon>
        <taxon>Chaetothyriales</taxon>
        <taxon>Chaetothyriales incertae sedis</taxon>
        <taxon>Neophaeococcomyces</taxon>
    </lineage>
</organism>
<sequence>MGVATQLVVALAIMCAVLLAVAFFLLPSRSNKRKGLIQIVVLGDLGRSPRMQYHALSIAKYGGHVDMIGYLESDPLPELKAHPNVNIIALPNSPRVLQTGSKLVFIVTAPLKVMLQAWSLWSVLAYKTEASEWMLIQNPPSIPTLLLAIIVCYFRKTKLVIDWHNFGYSILALKLGRNHPLVRFSKVYEQLLGKFATAHFAVTDAMGKVLRSDFAISSPVLSLHDRPAPLFVPLLPSERIAFLTQHELTAAEANEIIDGNTKLIVSSTSWTPDEDFSVLLKALCEYSTSAITDSPQLPELLVIITGKGPLKQHYINEIEALDAKQELEMVTIKTAWLSFEHYASLLGVADLGVSLHTSSSGVDLPMKVVDMFGAGIPVVGYSNFKAWSELVQENVNGKGFTDAEEMAGVLKSLFDPANNQLDVLREGALKESKRRWDSEWKPIAGRLFELTT</sequence>
<accession>A0ACC3ADB4</accession>
<keyword evidence="2" id="KW-1185">Reference proteome</keyword>
<comment type="caution">
    <text evidence="1">The sequence shown here is derived from an EMBL/GenBank/DDBJ whole genome shotgun (WGS) entry which is preliminary data.</text>
</comment>
<evidence type="ECO:0000313" key="2">
    <source>
        <dbReference type="Proteomes" id="UP001172386"/>
    </source>
</evidence>
<name>A0ACC3ADB4_9EURO</name>
<dbReference type="EC" id="2.4.1.142" evidence="1"/>
<proteinExistence type="predicted"/>
<dbReference type="Proteomes" id="UP001172386">
    <property type="component" value="Unassembled WGS sequence"/>
</dbReference>
<keyword evidence="1" id="KW-0328">Glycosyltransferase</keyword>